<dbReference type="InterPro" id="IPR003593">
    <property type="entry name" value="AAA+_ATPase"/>
</dbReference>
<keyword evidence="2" id="KW-0547">Nucleotide-binding</keyword>
<dbReference type="Proteomes" id="UP000014127">
    <property type="component" value="Unassembled WGS sequence"/>
</dbReference>
<gene>
    <name evidence="5" type="ORF">OMK_00439</name>
</gene>
<keyword evidence="1" id="KW-0813">Transport</keyword>
<name>S0KSK5_9ENTE</name>
<keyword evidence="3" id="KW-0067">ATP-binding</keyword>
<evidence type="ECO:0000313" key="5">
    <source>
        <dbReference type="EMBL" id="EOT43103.1"/>
    </source>
</evidence>
<evidence type="ECO:0000256" key="3">
    <source>
        <dbReference type="ARBA" id="ARBA00022840"/>
    </source>
</evidence>
<comment type="caution">
    <text evidence="5">The sequence shown here is derived from an EMBL/GenBank/DDBJ whole genome shotgun (WGS) entry which is preliminary data.</text>
</comment>
<dbReference type="STRING" id="44009.RV01_GL000642"/>
<dbReference type="InterPro" id="IPR051782">
    <property type="entry name" value="ABC_Transporter_VariousFunc"/>
</dbReference>
<dbReference type="SUPFAM" id="SSF52540">
    <property type="entry name" value="P-loop containing nucleoside triphosphate hydrolases"/>
    <property type="match status" value="1"/>
</dbReference>
<keyword evidence="6" id="KW-1185">Reference proteome</keyword>
<dbReference type="PROSITE" id="PS50893">
    <property type="entry name" value="ABC_TRANSPORTER_2"/>
    <property type="match status" value="1"/>
</dbReference>
<feature type="domain" description="ABC transporter" evidence="4">
    <location>
        <begin position="5"/>
        <end position="233"/>
    </location>
</feature>
<reference evidence="5 6" key="1">
    <citation type="submission" date="2013-03" db="EMBL/GenBank/DDBJ databases">
        <title>The Genome Sequence of Enterococcus dispar ATCC_51266 (Illumina only assembly).</title>
        <authorList>
            <consortium name="The Broad Institute Genomics Platform"/>
            <consortium name="The Broad Institute Genome Sequencing Center for Infectious Disease"/>
            <person name="Earl A."/>
            <person name="Russ C."/>
            <person name="Gilmore M."/>
            <person name="Surin D."/>
            <person name="Walker B."/>
            <person name="Young S."/>
            <person name="Zeng Q."/>
            <person name="Gargeya S."/>
            <person name="Fitzgerald M."/>
            <person name="Haas B."/>
            <person name="Abouelleil A."/>
            <person name="Allen A.W."/>
            <person name="Alvarado L."/>
            <person name="Arachchi H.M."/>
            <person name="Berlin A.M."/>
            <person name="Chapman S.B."/>
            <person name="Gainer-Dewar J."/>
            <person name="Goldberg J."/>
            <person name="Griggs A."/>
            <person name="Gujja S."/>
            <person name="Hansen M."/>
            <person name="Howarth C."/>
            <person name="Imamovic A."/>
            <person name="Ireland A."/>
            <person name="Larimer J."/>
            <person name="McCowan C."/>
            <person name="Murphy C."/>
            <person name="Pearson M."/>
            <person name="Poon T.W."/>
            <person name="Priest M."/>
            <person name="Roberts A."/>
            <person name="Saif S."/>
            <person name="Shea T."/>
            <person name="Sisk P."/>
            <person name="Sykes S."/>
            <person name="Wortman J."/>
            <person name="Nusbaum C."/>
            <person name="Birren B."/>
        </authorList>
    </citation>
    <scope>NUCLEOTIDE SEQUENCE [LARGE SCALE GENOMIC DNA]</scope>
    <source>
        <strain evidence="5 6">ATCC 51266</strain>
    </source>
</reference>
<dbReference type="HOGENOM" id="CLU_000604_1_2_9"/>
<dbReference type="InterPro" id="IPR003439">
    <property type="entry name" value="ABC_transporter-like_ATP-bd"/>
</dbReference>
<dbReference type="PANTHER" id="PTHR42939">
    <property type="entry name" value="ABC TRANSPORTER ATP-BINDING PROTEIN ALBC-RELATED"/>
    <property type="match status" value="1"/>
</dbReference>
<accession>S0KSK5</accession>
<organism evidence="5 6">
    <name type="scientific">Enterococcus dispar ATCC 51266</name>
    <dbReference type="NCBI Taxonomy" id="1139219"/>
    <lineage>
        <taxon>Bacteria</taxon>
        <taxon>Bacillati</taxon>
        <taxon>Bacillota</taxon>
        <taxon>Bacilli</taxon>
        <taxon>Lactobacillales</taxon>
        <taxon>Enterococcaceae</taxon>
        <taxon>Enterococcus</taxon>
    </lineage>
</organism>
<dbReference type="OrthoDB" id="9804819at2"/>
<evidence type="ECO:0000256" key="1">
    <source>
        <dbReference type="ARBA" id="ARBA00022448"/>
    </source>
</evidence>
<dbReference type="Pfam" id="PF00005">
    <property type="entry name" value="ABC_tran"/>
    <property type="match status" value="1"/>
</dbReference>
<dbReference type="Gene3D" id="3.40.50.300">
    <property type="entry name" value="P-loop containing nucleotide triphosphate hydrolases"/>
    <property type="match status" value="1"/>
</dbReference>
<dbReference type="PANTHER" id="PTHR42939:SF1">
    <property type="entry name" value="ABC TRANSPORTER ATP-BINDING PROTEIN ALBC-RELATED"/>
    <property type="match status" value="1"/>
</dbReference>
<dbReference type="AlphaFoldDB" id="S0KSK5"/>
<dbReference type="RefSeq" id="WP_016171662.1">
    <property type="nucleotide sequence ID" value="NZ_ASWK01000001.1"/>
</dbReference>
<dbReference type="GO" id="GO:0016887">
    <property type="term" value="F:ATP hydrolysis activity"/>
    <property type="evidence" value="ECO:0007669"/>
    <property type="project" value="InterPro"/>
</dbReference>
<proteinExistence type="predicted"/>
<dbReference type="PATRIC" id="fig|1139219.3.peg.426"/>
<dbReference type="EMBL" id="AHYR01000003">
    <property type="protein sequence ID" value="EOT43103.1"/>
    <property type="molecule type" value="Genomic_DNA"/>
</dbReference>
<dbReference type="eggNOG" id="COG1131">
    <property type="taxonomic scope" value="Bacteria"/>
</dbReference>
<dbReference type="SMART" id="SM00382">
    <property type="entry name" value="AAA"/>
    <property type="match status" value="1"/>
</dbReference>
<evidence type="ECO:0000313" key="6">
    <source>
        <dbReference type="Proteomes" id="UP000014127"/>
    </source>
</evidence>
<evidence type="ECO:0000256" key="2">
    <source>
        <dbReference type="ARBA" id="ARBA00022741"/>
    </source>
</evidence>
<dbReference type="InterPro" id="IPR027417">
    <property type="entry name" value="P-loop_NTPase"/>
</dbReference>
<protein>
    <recommendedName>
        <fullName evidence="4">ABC transporter domain-containing protein</fullName>
    </recommendedName>
</protein>
<evidence type="ECO:0000259" key="4">
    <source>
        <dbReference type="PROSITE" id="PS50893"/>
    </source>
</evidence>
<sequence length="302" mass="33282">MEPMINIKDLKKQFGDHLILDNLTLNIPKGSIYGFVGENGAGKTTTMKIILGLLAADSGMVTIAGQTVKYGDSKSNQNIGYLPDVPAFYNYLSAKEYLSLCGKISGLSKNVLATKIPSLLTKVGLKNSSQKISGFSRGMKQRLGLAQALLNAPHLLICDEPTSALDPIGRKEVLTILANLKNETTVLFSTHILHDVEAICDHVAILHEGKIQLEGSLDQIKAAQNNHYELQFANEADKSHFLEHTPLHWQKEENQTLLLPILNHEDFGLEIIETLARLKIVPCKLKLVEPTLEDIFLKVVAK</sequence>
<dbReference type="GO" id="GO:0005524">
    <property type="term" value="F:ATP binding"/>
    <property type="evidence" value="ECO:0007669"/>
    <property type="project" value="UniProtKB-KW"/>
</dbReference>